<proteinExistence type="predicted"/>
<evidence type="ECO:0000313" key="1">
    <source>
        <dbReference type="EMBL" id="WAM32331.1"/>
    </source>
</evidence>
<accession>A0ABY7BL89</accession>
<evidence type="ECO:0000313" key="2">
    <source>
        <dbReference type="Proteomes" id="UP001164745"/>
    </source>
</evidence>
<dbReference type="Proteomes" id="UP001164745">
    <property type="component" value="Chromosome"/>
</dbReference>
<dbReference type="RefSeq" id="WP_235374629.1">
    <property type="nucleotide sequence ID" value="NZ_CP113864.1"/>
</dbReference>
<protein>
    <submittedName>
        <fullName evidence="1">Uncharacterized protein</fullName>
    </submittedName>
</protein>
<organism evidence="1 2">
    <name type="scientific">Caldicellulosiruptor naganoensis</name>
    <dbReference type="NCBI Taxonomy" id="29324"/>
    <lineage>
        <taxon>Bacteria</taxon>
        <taxon>Bacillati</taxon>
        <taxon>Bacillota</taxon>
        <taxon>Bacillota incertae sedis</taxon>
        <taxon>Caldicellulosiruptorales</taxon>
        <taxon>Caldicellulosiruptoraceae</taxon>
        <taxon>Caldicellulosiruptor</taxon>
    </lineage>
</organism>
<name>A0ABY7BL89_9FIRM</name>
<dbReference type="EMBL" id="CP113864">
    <property type="protein sequence ID" value="WAM32331.1"/>
    <property type="molecule type" value="Genomic_DNA"/>
</dbReference>
<sequence length="166" mass="19695">MQKLSSQETKEFLKFFFNVNTVDEKFTQLMVDILEGKISYLKEVCRWLYLNHQLLILNNKLFLQNTNINASEIFYKIVEHRLSQFDKELIQFLKIAAVFGQRFNLRIVLNVLKPLKSENDIILTLSKSNFIKFVDITYQSSTADKIFEFANNIIFEYSPEVNTKKY</sequence>
<gene>
    <name evidence="1" type="ORF">OTJ99_000865</name>
</gene>
<keyword evidence="2" id="KW-1185">Reference proteome</keyword>
<reference evidence="1" key="1">
    <citation type="submission" date="2022-12" db="EMBL/GenBank/DDBJ databases">
        <authorList>
            <person name="Bing R.G."/>
            <person name="Willard D.J."/>
            <person name="Manesh M.J.H."/>
            <person name="Laemthong T."/>
            <person name="Crosby J.R."/>
            <person name="Kelly R.M."/>
        </authorList>
    </citation>
    <scope>NUCLEOTIDE SEQUENCE</scope>
    <source>
        <strain evidence="1">DSM 8991</strain>
    </source>
</reference>